<dbReference type="InterPro" id="IPR001789">
    <property type="entry name" value="Sig_transdc_resp-reg_receiver"/>
</dbReference>
<evidence type="ECO:0000259" key="3">
    <source>
        <dbReference type="PROSITE" id="PS50110"/>
    </source>
</evidence>
<evidence type="ECO:0000256" key="1">
    <source>
        <dbReference type="ARBA" id="ARBA00022553"/>
    </source>
</evidence>
<dbReference type="PANTHER" id="PTHR44591:SF23">
    <property type="entry name" value="CHEY SUBFAMILY"/>
    <property type="match status" value="1"/>
</dbReference>
<dbReference type="OrthoDB" id="525404at2"/>
<dbReference type="PANTHER" id="PTHR44591">
    <property type="entry name" value="STRESS RESPONSE REGULATOR PROTEIN 1"/>
    <property type="match status" value="1"/>
</dbReference>
<dbReference type="Proteomes" id="UP000320055">
    <property type="component" value="Unassembled WGS sequence"/>
</dbReference>
<organism evidence="4 5">
    <name type="scientific">Hyella patelloides LEGE 07179</name>
    <dbReference type="NCBI Taxonomy" id="945734"/>
    <lineage>
        <taxon>Bacteria</taxon>
        <taxon>Bacillati</taxon>
        <taxon>Cyanobacteriota</taxon>
        <taxon>Cyanophyceae</taxon>
        <taxon>Pleurocapsales</taxon>
        <taxon>Hyellaceae</taxon>
        <taxon>Hyella</taxon>
    </lineage>
</organism>
<reference evidence="4 5" key="1">
    <citation type="submission" date="2019-01" db="EMBL/GenBank/DDBJ databases">
        <authorList>
            <person name="Brito A."/>
        </authorList>
    </citation>
    <scope>NUCLEOTIDE SEQUENCE [LARGE SCALE GENOMIC DNA]</scope>
    <source>
        <strain evidence="4">1</strain>
    </source>
</reference>
<dbReference type="SMART" id="SM00448">
    <property type="entry name" value="REC"/>
    <property type="match status" value="1"/>
</dbReference>
<dbReference type="InterPro" id="IPR011006">
    <property type="entry name" value="CheY-like_superfamily"/>
</dbReference>
<dbReference type="AlphaFoldDB" id="A0A563W0J8"/>
<name>A0A563W0J8_9CYAN</name>
<evidence type="ECO:0000256" key="2">
    <source>
        <dbReference type="PROSITE-ProRule" id="PRU00169"/>
    </source>
</evidence>
<sequence>MIDAEQQIAYGGKLWQKWQNLSFQKILPDFAPEIANFPALQETASEKTYQFLTTLLSGKYSIRDLAVQKQTDCLTFLRSISPYIQLGDIELLEIPDIPYPIAIPQNKTDIQPNIEHTTDAKQLLIACVALSPVMSQVMAKVATVASYKFIGESDSMEAMPLLLNCKPDLIFLDIELPGLSGYEICTQLRQLEYFSKTPIILFGRNIGLIERMKSKMSGASEIFQQSMDVQSIFGLVKKYGQLVVSG</sequence>
<dbReference type="Pfam" id="PF00072">
    <property type="entry name" value="Response_reg"/>
    <property type="match status" value="1"/>
</dbReference>
<proteinExistence type="predicted"/>
<feature type="modified residue" description="4-aspartylphosphate" evidence="2">
    <location>
        <position position="173"/>
    </location>
</feature>
<dbReference type="Gene3D" id="3.40.50.2300">
    <property type="match status" value="1"/>
</dbReference>
<accession>A0A563W0J8</accession>
<dbReference type="InterPro" id="IPR050595">
    <property type="entry name" value="Bact_response_regulator"/>
</dbReference>
<dbReference type="GO" id="GO:0000160">
    <property type="term" value="P:phosphorelay signal transduction system"/>
    <property type="evidence" value="ECO:0007669"/>
    <property type="project" value="InterPro"/>
</dbReference>
<gene>
    <name evidence="4" type="ORF">H1P_5720001</name>
</gene>
<feature type="domain" description="Response regulatory" evidence="3">
    <location>
        <begin position="124"/>
        <end position="240"/>
    </location>
</feature>
<dbReference type="PROSITE" id="PS50110">
    <property type="entry name" value="RESPONSE_REGULATORY"/>
    <property type="match status" value="1"/>
</dbReference>
<evidence type="ECO:0000313" key="5">
    <source>
        <dbReference type="Proteomes" id="UP000320055"/>
    </source>
</evidence>
<protein>
    <submittedName>
        <fullName evidence="4">Response regulator containing a CheY-like receiver domain and a GGDEF domain</fullName>
    </submittedName>
</protein>
<dbReference type="SUPFAM" id="SSF52172">
    <property type="entry name" value="CheY-like"/>
    <property type="match status" value="1"/>
</dbReference>
<keyword evidence="5" id="KW-1185">Reference proteome</keyword>
<dbReference type="EMBL" id="CAACVJ010000526">
    <property type="protein sequence ID" value="VEP17242.1"/>
    <property type="molecule type" value="Genomic_DNA"/>
</dbReference>
<keyword evidence="1 2" id="KW-0597">Phosphoprotein</keyword>
<evidence type="ECO:0000313" key="4">
    <source>
        <dbReference type="EMBL" id="VEP17242.1"/>
    </source>
</evidence>